<protein>
    <submittedName>
        <fullName evidence="1">Uncharacterized protein</fullName>
    </submittedName>
</protein>
<dbReference type="Proteomes" id="UP000256845">
    <property type="component" value="Unassembled WGS sequence"/>
</dbReference>
<dbReference type="EMBL" id="QRDW01000001">
    <property type="protein sequence ID" value="RED53806.1"/>
    <property type="molecule type" value="Genomic_DNA"/>
</dbReference>
<comment type="caution">
    <text evidence="1">The sequence shown here is derived from an EMBL/GenBank/DDBJ whole genome shotgun (WGS) entry which is preliminary data.</text>
</comment>
<dbReference type="AlphaFoldDB" id="A0A3D9HY22"/>
<proteinExistence type="predicted"/>
<evidence type="ECO:0000313" key="2">
    <source>
        <dbReference type="Proteomes" id="UP000256845"/>
    </source>
</evidence>
<reference evidence="1 2" key="1">
    <citation type="submission" date="2018-07" db="EMBL/GenBank/DDBJ databases">
        <title>Genomic Encyclopedia of Type Strains, Phase III (KMG-III): the genomes of soil and plant-associated and newly described type strains.</title>
        <authorList>
            <person name="Whitman W."/>
        </authorList>
    </citation>
    <scope>NUCLEOTIDE SEQUENCE [LARGE SCALE GENOMIC DNA]</scope>
    <source>
        <strain evidence="1 2">CECT 8488</strain>
    </source>
</reference>
<evidence type="ECO:0000313" key="1">
    <source>
        <dbReference type="EMBL" id="RED53806.1"/>
    </source>
</evidence>
<keyword evidence="2" id="KW-1185">Reference proteome</keyword>
<name>A0A3D9HY22_9PROT</name>
<accession>A0A3D9HY22</accession>
<gene>
    <name evidence="1" type="ORF">DFP90_101605</name>
</gene>
<organism evidence="1 2">
    <name type="scientific">Aestuariispira insulae</name>
    <dbReference type="NCBI Taxonomy" id="1461337"/>
    <lineage>
        <taxon>Bacteria</taxon>
        <taxon>Pseudomonadati</taxon>
        <taxon>Pseudomonadota</taxon>
        <taxon>Alphaproteobacteria</taxon>
        <taxon>Rhodospirillales</taxon>
        <taxon>Kiloniellaceae</taxon>
        <taxon>Aestuariispira</taxon>
    </lineage>
</organism>
<sequence>MPQIILAIILISLLSGCGMSQGARHEPVAISMDLKAWSALNTVCVPGLDAEGQTMALMRDSAEKLTGRPHMSAKEKAAEQGLYLTRSEAWKYDDGTGSFLIAVNLLGRSKCAVIARGYGFDPGQIIEADSRYYFVSQCPVYLPRQRRSQAFRLYRSANDYGVLAASFEFGQANRRISGWIVARFDDMRAGDDDVRDYCQYVQRII</sequence>